<feature type="domain" description="ABC transporter" evidence="3">
    <location>
        <begin position="1"/>
        <end position="205"/>
    </location>
</feature>
<evidence type="ECO:0000256" key="1">
    <source>
        <dbReference type="ARBA" id="ARBA00005417"/>
    </source>
</evidence>
<organism evidence="4 5">
    <name type="scientific">Candidatus Nitrosocosmicus franklandianus</name>
    <dbReference type="NCBI Taxonomy" id="1798806"/>
    <lineage>
        <taxon>Archaea</taxon>
        <taxon>Nitrososphaerota</taxon>
        <taxon>Nitrososphaeria</taxon>
        <taxon>Nitrososphaerales</taxon>
        <taxon>Nitrososphaeraceae</taxon>
        <taxon>Candidatus Nitrosocosmicus</taxon>
    </lineage>
</organism>
<dbReference type="AlphaFoldDB" id="A0A484IBG1"/>
<evidence type="ECO:0000259" key="3">
    <source>
        <dbReference type="PROSITE" id="PS50893"/>
    </source>
</evidence>
<gene>
    <name evidence="4" type="primary">znuC</name>
    <name evidence="4" type="ORF">NFRAN_2096</name>
</gene>
<dbReference type="GO" id="GO:0005524">
    <property type="term" value="F:ATP binding"/>
    <property type="evidence" value="ECO:0007669"/>
    <property type="project" value="UniProtKB-KW"/>
</dbReference>
<comment type="similarity">
    <text evidence="1">Belongs to the ABC transporter superfamily.</text>
</comment>
<dbReference type="PROSITE" id="PS50893">
    <property type="entry name" value="ABC_TRANSPORTER_2"/>
    <property type="match status" value="1"/>
</dbReference>
<dbReference type="RefSeq" id="WP_134484633.1">
    <property type="nucleotide sequence ID" value="NZ_LR216287.1"/>
</dbReference>
<dbReference type="OrthoDB" id="10909at2157"/>
<dbReference type="KEGG" id="nfn:NFRAN_2096"/>
<dbReference type="GeneID" id="39421365"/>
<dbReference type="InterPro" id="IPR027417">
    <property type="entry name" value="P-loop_NTPase"/>
</dbReference>
<sequence length="222" mass="25462">MSQSGSGKTILLKLLCRIYEPWNGDIEYICNNDCDSIFYYPSIGYVPQIETIDWNFPVSVHEVIAMGSWNYKSYYLPWIDKKLKNQIKDVLRILGLGGYEKRHIRALSGGEQQRVFLGRALIRNPDVLILDEPTTGLDYVSREKIFDILKNLNNNGMTVILSTHDITHIANHSPWVVCFNKYVIAEGPPQNVLKEVQGSLSFKKTYGLADYKRSDNKHSNFI</sequence>
<keyword evidence="2" id="KW-0813">Transport</keyword>
<dbReference type="PROSITE" id="PS00211">
    <property type="entry name" value="ABC_TRANSPORTER_1"/>
    <property type="match status" value="1"/>
</dbReference>
<dbReference type="InterPro" id="IPR017871">
    <property type="entry name" value="ABC_transporter-like_CS"/>
</dbReference>
<proteinExistence type="inferred from homology"/>
<evidence type="ECO:0000313" key="5">
    <source>
        <dbReference type="Proteomes" id="UP000294299"/>
    </source>
</evidence>
<dbReference type="EMBL" id="LR216287">
    <property type="protein sequence ID" value="VFJ14418.1"/>
    <property type="molecule type" value="Genomic_DNA"/>
</dbReference>
<keyword evidence="4" id="KW-0547">Nucleotide-binding</keyword>
<dbReference type="PANTHER" id="PTHR42734:SF17">
    <property type="entry name" value="METAL TRANSPORT SYSTEM ATP-BINDING PROTEIN TM_0124-RELATED"/>
    <property type="match status" value="1"/>
</dbReference>
<evidence type="ECO:0000313" key="4">
    <source>
        <dbReference type="EMBL" id="VFJ14418.1"/>
    </source>
</evidence>
<keyword evidence="4" id="KW-0378">Hydrolase</keyword>
<dbReference type="Gene3D" id="3.40.50.300">
    <property type="entry name" value="P-loop containing nucleotide triphosphate hydrolases"/>
    <property type="match status" value="1"/>
</dbReference>
<dbReference type="InterPro" id="IPR003439">
    <property type="entry name" value="ABC_transporter-like_ATP-bd"/>
</dbReference>
<accession>A0A484IBG1</accession>
<dbReference type="PANTHER" id="PTHR42734">
    <property type="entry name" value="METAL TRANSPORT SYSTEM ATP-BINDING PROTEIN TM_0124-RELATED"/>
    <property type="match status" value="1"/>
</dbReference>
<protein>
    <submittedName>
        <fullName evidence="4">High-affinity zinc uptake system ATP-binding protein ZnuC</fullName>
        <ecNumber evidence="4">3.6.3.-</ecNumber>
    </submittedName>
</protein>
<evidence type="ECO:0000256" key="2">
    <source>
        <dbReference type="ARBA" id="ARBA00022448"/>
    </source>
</evidence>
<keyword evidence="4" id="KW-0067">ATP-binding</keyword>
<dbReference type="Pfam" id="PF00005">
    <property type="entry name" value="ABC_tran"/>
    <property type="match status" value="1"/>
</dbReference>
<keyword evidence="5" id="KW-1185">Reference proteome</keyword>
<dbReference type="Proteomes" id="UP000294299">
    <property type="component" value="Chromosome NFRAN"/>
</dbReference>
<reference evidence="4 5" key="1">
    <citation type="submission" date="2019-02" db="EMBL/GenBank/DDBJ databases">
        <authorList>
            <person name="Lehtovirta-Morley E L."/>
        </authorList>
    </citation>
    <scope>NUCLEOTIDE SEQUENCE [LARGE SCALE GENOMIC DNA]</scope>
    <source>
        <strain evidence="4">NFRAN1</strain>
    </source>
</reference>
<name>A0A484IBG1_9ARCH</name>
<dbReference type="EC" id="3.6.3.-" evidence="4"/>
<dbReference type="SUPFAM" id="SSF52540">
    <property type="entry name" value="P-loop containing nucleoside triphosphate hydrolases"/>
    <property type="match status" value="1"/>
</dbReference>
<dbReference type="InterPro" id="IPR050153">
    <property type="entry name" value="Metal_Ion_Import_ABC"/>
</dbReference>
<dbReference type="GO" id="GO:0016887">
    <property type="term" value="F:ATP hydrolysis activity"/>
    <property type="evidence" value="ECO:0007669"/>
    <property type="project" value="InterPro"/>
</dbReference>